<evidence type="ECO:0000256" key="3">
    <source>
        <dbReference type="ARBA" id="ARBA00023163"/>
    </source>
</evidence>
<dbReference type="PANTHER" id="PTHR43280">
    <property type="entry name" value="ARAC-FAMILY TRANSCRIPTIONAL REGULATOR"/>
    <property type="match status" value="1"/>
</dbReference>
<dbReference type="RefSeq" id="WP_264965616.1">
    <property type="nucleotide sequence ID" value="NZ_JAPDVK010000001.1"/>
</dbReference>
<keyword evidence="2" id="KW-0238">DNA-binding</keyword>
<dbReference type="Proteomes" id="UP001209344">
    <property type="component" value="Unassembled WGS sequence"/>
</dbReference>
<evidence type="ECO:0000259" key="4">
    <source>
        <dbReference type="PROSITE" id="PS01124"/>
    </source>
</evidence>
<gene>
    <name evidence="5" type="ORF">ONT16_04990</name>
</gene>
<proteinExistence type="predicted"/>
<dbReference type="AlphaFoldDB" id="A0AAP3BAM6"/>
<protein>
    <submittedName>
        <fullName evidence="5">Helix-turn-helix domain-containing protein</fullName>
    </submittedName>
</protein>
<dbReference type="PANTHER" id="PTHR43280:SF32">
    <property type="entry name" value="TRANSCRIPTIONAL REGULATORY PROTEIN"/>
    <property type="match status" value="1"/>
</dbReference>
<accession>A0AAP3BAM6</accession>
<dbReference type="InterPro" id="IPR018060">
    <property type="entry name" value="HTH_AraC"/>
</dbReference>
<dbReference type="Pfam" id="PF12833">
    <property type="entry name" value="HTH_18"/>
    <property type="match status" value="1"/>
</dbReference>
<dbReference type="InterPro" id="IPR009057">
    <property type="entry name" value="Homeodomain-like_sf"/>
</dbReference>
<dbReference type="SUPFAM" id="SSF46689">
    <property type="entry name" value="Homeodomain-like"/>
    <property type="match status" value="1"/>
</dbReference>
<dbReference type="GO" id="GO:0043565">
    <property type="term" value="F:sequence-specific DNA binding"/>
    <property type="evidence" value="ECO:0007669"/>
    <property type="project" value="InterPro"/>
</dbReference>
<evidence type="ECO:0000256" key="2">
    <source>
        <dbReference type="ARBA" id="ARBA00023125"/>
    </source>
</evidence>
<sequence>MDTSVQFEASIYSMLTLLLCAIANTNEHVSVKNGQPKQTTPQHELYLSYTEMIEKNFYKHHGVQYYTEELGIGVHTLNACCKSNAGMTPLAVINARIIQEAKRMLLFTTMRSSEISFALGFPEQAHFINFFKRFTKISPLKYRDKHNVNISNLLDDDHLK</sequence>
<evidence type="ECO:0000313" key="6">
    <source>
        <dbReference type="Proteomes" id="UP001209344"/>
    </source>
</evidence>
<dbReference type="PROSITE" id="PS01124">
    <property type="entry name" value="HTH_ARAC_FAMILY_2"/>
    <property type="match status" value="1"/>
</dbReference>
<dbReference type="SMART" id="SM00342">
    <property type="entry name" value="HTH_ARAC"/>
    <property type="match status" value="1"/>
</dbReference>
<reference evidence="5" key="1">
    <citation type="submission" date="2022-11" db="EMBL/GenBank/DDBJ databases">
        <title>Genomic repertoires linked with pathogenic potency of arthritogenic Prevotella copri isolated from the gut of rheumatoid arthritis patients.</title>
        <authorList>
            <person name="Nii T."/>
            <person name="Maeda Y."/>
            <person name="Motooka D."/>
            <person name="Naito M."/>
            <person name="Matsumoto Y."/>
            <person name="Ogawa T."/>
            <person name="Oguro-Igashira E."/>
            <person name="Kishikawa T."/>
            <person name="Yamashita M."/>
            <person name="Koizumi S."/>
            <person name="Kurakawa T."/>
            <person name="Okumura R."/>
            <person name="Kayama H."/>
            <person name="Murakami M."/>
            <person name="Sakaguchi T."/>
            <person name="Das B."/>
            <person name="Nakamura S."/>
            <person name="Okada Y."/>
            <person name="Kumanogoh A."/>
            <person name="Takeda K."/>
        </authorList>
    </citation>
    <scope>NUCLEOTIDE SEQUENCE</scope>
    <source>
        <strain evidence="5">F3-75</strain>
    </source>
</reference>
<dbReference type="EMBL" id="JAPDVK010000001">
    <property type="protein sequence ID" value="MCW4127625.1"/>
    <property type="molecule type" value="Genomic_DNA"/>
</dbReference>
<name>A0AAP3BAM6_9BACT</name>
<evidence type="ECO:0000256" key="1">
    <source>
        <dbReference type="ARBA" id="ARBA00023015"/>
    </source>
</evidence>
<feature type="domain" description="HTH araC/xylS-type" evidence="4">
    <location>
        <begin position="47"/>
        <end position="145"/>
    </location>
</feature>
<dbReference type="Gene3D" id="1.10.10.60">
    <property type="entry name" value="Homeodomain-like"/>
    <property type="match status" value="1"/>
</dbReference>
<organism evidence="5 6">
    <name type="scientific">Segatella copri</name>
    <dbReference type="NCBI Taxonomy" id="165179"/>
    <lineage>
        <taxon>Bacteria</taxon>
        <taxon>Pseudomonadati</taxon>
        <taxon>Bacteroidota</taxon>
        <taxon>Bacteroidia</taxon>
        <taxon>Bacteroidales</taxon>
        <taxon>Prevotellaceae</taxon>
        <taxon>Segatella</taxon>
    </lineage>
</organism>
<dbReference type="GO" id="GO:0003700">
    <property type="term" value="F:DNA-binding transcription factor activity"/>
    <property type="evidence" value="ECO:0007669"/>
    <property type="project" value="InterPro"/>
</dbReference>
<keyword evidence="1" id="KW-0805">Transcription regulation</keyword>
<keyword evidence="3" id="KW-0804">Transcription</keyword>
<evidence type="ECO:0000313" key="5">
    <source>
        <dbReference type="EMBL" id="MCW4127625.1"/>
    </source>
</evidence>
<comment type="caution">
    <text evidence="5">The sequence shown here is derived from an EMBL/GenBank/DDBJ whole genome shotgun (WGS) entry which is preliminary data.</text>
</comment>